<feature type="domain" description="Methyl-accepting transducer" evidence="6">
    <location>
        <begin position="441"/>
        <end position="698"/>
    </location>
</feature>
<keyword evidence="5" id="KW-0812">Transmembrane</keyword>
<dbReference type="SUPFAM" id="SSF58104">
    <property type="entry name" value="Methyl-accepting chemotaxis protein (MCP) signaling domain"/>
    <property type="match status" value="1"/>
</dbReference>
<keyword evidence="5" id="KW-0472">Membrane</keyword>
<dbReference type="Gene3D" id="3.30.450.20">
    <property type="entry name" value="PAS domain"/>
    <property type="match status" value="1"/>
</dbReference>
<keyword evidence="1 3" id="KW-0807">Transducer</keyword>
<feature type="domain" description="HAMP" evidence="7">
    <location>
        <begin position="370"/>
        <end position="422"/>
    </location>
</feature>
<protein>
    <submittedName>
        <fullName evidence="8">Methyl-accepting chemotaxis protein</fullName>
    </submittedName>
</protein>
<feature type="transmembrane region" description="Helical" evidence="5">
    <location>
        <begin position="49"/>
        <end position="69"/>
    </location>
</feature>
<dbReference type="PROSITE" id="PS50885">
    <property type="entry name" value="HAMP"/>
    <property type="match status" value="1"/>
</dbReference>
<reference evidence="9" key="1">
    <citation type="submission" date="2011-12" db="EMBL/GenBank/DDBJ databases">
        <title>Complete sequence of Clostridium clariflavum DSM 19732.</title>
        <authorList>
            <consortium name="US DOE Joint Genome Institute"/>
            <person name="Lucas S."/>
            <person name="Han J."/>
            <person name="Lapidus A."/>
            <person name="Cheng J.-F."/>
            <person name="Goodwin L."/>
            <person name="Pitluck S."/>
            <person name="Peters L."/>
            <person name="Teshima H."/>
            <person name="Detter J.C."/>
            <person name="Han C."/>
            <person name="Tapia R."/>
            <person name="Land M."/>
            <person name="Hauser L."/>
            <person name="Kyrpides N."/>
            <person name="Ivanova N."/>
            <person name="Pagani I."/>
            <person name="Kitzmiller T."/>
            <person name="Lynd L."/>
            <person name="Izquierdo J."/>
            <person name="Woyke T."/>
        </authorList>
    </citation>
    <scope>NUCLEOTIDE SEQUENCE [LARGE SCALE GENOMIC DNA]</scope>
    <source>
        <strain evidence="9">DSM 19732 / NBRC 101661 / EBR45</strain>
    </source>
</reference>
<evidence type="ECO:0000259" key="7">
    <source>
        <dbReference type="PROSITE" id="PS50885"/>
    </source>
</evidence>
<evidence type="ECO:0000259" key="6">
    <source>
        <dbReference type="PROSITE" id="PS50111"/>
    </source>
</evidence>
<keyword evidence="4" id="KW-0175">Coiled coil</keyword>
<dbReference type="CDD" id="cd06225">
    <property type="entry name" value="HAMP"/>
    <property type="match status" value="1"/>
</dbReference>
<evidence type="ECO:0000256" key="2">
    <source>
        <dbReference type="ARBA" id="ARBA00029447"/>
    </source>
</evidence>
<dbReference type="HOGENOM" id="CLU_000445_107_19_9"/>
<dbReference type="STRING" id="720554.Clocl_3402"/>
<dbReference type="PANTHER" id="PTHR32089">
    <property type="entry name" value="METHYL-ACCEPTING CHEMOTAXIS PROTEIN MCPB"/>
    <property type="match status" value="1"/>
</dbReference>
<evidence type="ECO:0000313" key="8">
    <source>
        <dbReference type="EMBL" id="AEV69900.1"/>
    </source>
</evidence>
<dbReference type="RefSeq" id="WP_014256430.1">
    <property type="nucleotide sequence ID" value="NC_016627.1"/>
</dbReference>
<dbReference type="PANTHER" id="PTHR32089:SF112">
    <property type="entry name" value="LYSOZYME-LIKE PROTEIN-RELATED"/>
    <property type="match status" value="1"/>
</dbReference>
<comment type="similarity">
    <text evidence="2">Belongs to the methyl-accepting chemotaxis (MCP) protein family.</text>
</comment>
<dbReference type="KEGG" id="ccl:Clocl_3402"/>
<reference evidence="8 9" key="2">
    <citation type="journal article" date="2012" name="Stand. Genomic Sci.">
        <title>Complete Genome Sequence of Clostridium clariflavum DSM 19732.</title>
        <authorList>
            <person name="Izquierdo J.A."/>
            <person name="Goodwin L."/>
            <person name="Davenport K.W."/>
            <person name="Teshima H."/>
            <person name="Bruce D."/>
            <person name="Detter C."/>
            <person name="Tapia R."/>
            <person name="Han S."/>
            <person name="Land M."/>
            <person name="Hauser L."/>
            <person name="Jeffries C.D."/>
            <person name="Han J."/>
            <person name="Pitluck S."/>
            <person name="Nolan M."/>
            <person name="Chen A."/>
            <person name="Huntemann M."/>
            <person name="Mavromatis K."/>
            <person name="Mikhailova N."/>
            <person name="Liolios K."/>
            <person name="Woyke T."/>
            <person name="Lynd L.R."/>
        </authorList>
    </citation>
    <scope>NUCLEOTIDE SEQUENCE [LARGE SCALE GENOMIC DNA]</scope>
    <source>
        <strain evidence="9">DSM 19732 / NBRC 101661 / EBR45</strain>
    </source>
</reference>
<keyword evidence="9" id="KW-1185">Reference proteome</keyword>
<evidence type="ECO:0000256" key="1">
    <source>
        <dbReference type="ARBA" id="ARBA00023224"/>
    </source>
</evidence>
<name>G8LXI2_ACECE</name>
<dbReference type="GO" id="GO:0016020">
    <property type="term" value="C:membrane"/>
    <property type="evidence" value="ECO:0007669"/>
    <property type="project" value="InterPro"/>
</dbReference>
<dbReference type="EMBL" id="CP003065">
    <property type="protein sequence ID" value="AEV69900.1"/>
    <property type="molecule type" value="Genomic_DNA"/>
</dbReference>
<proteinExistence type="inferred from homology"/>
<dbReference type="CDD" id="cd11386">
    <property type="entry name" value="MCP_signal"/>
    <property type="match status" value="1"/>
</dbReference>
<evidence type="ECO:0000256" key="5">
    <source>
        <dbReference type="SAM" id="Phobius"/>
    </source>
</evidence>
<dbReference type="Gene3D" id="1.10.287.950">
    <property type="entry name" value="Methyl-accepting chemotaxis protein"/>
    <property type="match status" value="1"/>
</dbReference>
<dbReference type="SMART" id="SM00304">
    <property type="entry name" value="HAMP"/>
    <property type="match status" value="1"/>
</dbReference>
<evidence type="ECO:0000256" key="3">
    <source>
        <dbReference type="PROSITE-ProRule" id="PRU00284"/>
    </source>
</evidence>
<organism evidence="8 9">
    <name type="scientific">Acetivibrio clariflavus (strain DSM 19732 / NBRC 101661 / EBR45)</name>
    <name type="common">Clostridium clariflavum</name>
    <dbReference type="NCBI Taxonomy" id="720554"/>
    <lineage>
        <taxon>Bacteria</taxon>
        <taxon>Bacillati</taxon>
        <taxon>Bacillota</taxon>
        <taxon>Clostridia</taxon>
        <taxon>Eubacteriales</taxon>
        <taxon>Oscillospiraceae</taxon>
        <taxon>Acetivibrio</taxon>
    </lineage>
</organism>
<dbReference type="AlphaFoldDB" id="G8LXI2"/>
<dbReference type="Gene3D" id="6.10.340.10">
    <property type="match status" value="1"/>
</dbReference>
<feature type="transmembrane region" description="Helical" evidence="5">
    <location>
        <begin position="350"/>
        <end position="373"/>
    </location>
</feature>
<dbReference type="eggNOG" id="COG0840">
    <property type="taxonomic scope" value="Bacteria"/>
</dbReference>
<dbReference type="Proteomes" id="UP000005435">
    <property type="component" value="Chromosome"/>
</dbReference>
<dbReference type="OrthoDB" id="9760371at2"/>
<accession>G8LXI2</accession>
<gene>
    <name evidence="8" type="ordered locus">Clocl_3402</name>
</gene>
<dbReference type="Pfam" id="PF00015">
    <property type="entry name" value="MCPsignal"/>
    <property type="match status" value="1"/>
</dbReference>
<evidence type="ECO:0000313" key="9">
    <source>
        <dbReference type="Proteomes" id="UP000005435"/>
    </source>
</evidence>
<dbReference type="InterPro" id="IPR003660">
    <property type="entry name" value="HAMP_dom"/>
</dbReference>
<dbReference type="GO" id="GO:0007165">
    <property type="term" value="P:signal transduction"/>
    <property type="evidence" value="ECO:0007669"/>
    <property type="project" value="UniProtKB-KW"/>
</dbReference>
<dbReference type="SMART" id="SM00283">
    <property type="entry name" value="MA"/>
    <property type="match status" value="1"/>
</dbReference>
<feature type="transmembrane region" description="Helical" evidence="5">
    <location>
        <begin position="21"/>
        <end position="43"/>
    </location>
</feature>
<sequence>MNSINSSFNFFMLIFSILKKIYKKVLLAATKLFSYIASILRLISIKKRLIIFFVLLSSLPLIILGVFSYTKSSKAVKSKIEFFSSEMFAQSAQNIRLKMDIIDYGCVELECNRDAIGLIKKYKSDKSTLRDVLTAFNRILNSKFTEMTIKGCTGSLFICEGEIIGMSAPYQILRGFNLTEEHIRIAKEAKGKSVWLIESLEGIENPYIIVLNQIYDNYTSTDLGTLVLILDQHFFSDAFSTVNFTETSEVFIVNSEGTIFSSNNIQKTPLASKYSNMEVIEEINRQVAQAYTSQDMIENSKSVSGTISSQLNGNKFIYCYSTIKYTDWCIIGTIPYEFLTKDSTNLGMTIFEVGTIIFILAILLSVLVSMSIISPMNKLEDYMQNAKNGDLSLCINDRYTDEISGLSKDFDEMIKNIRNLVSKVKESSDQVLKSAGDVTRLSSLYLASSEQIAQSMSQIAAGTAEQASNSSNAVNFVNELSHDINEVEENVKLSAKIIDNTKAISENAMNAIESLNQKSVQTSLVSEEIVNNINTLNTDIKQIEDIVNFIGNISRQTNLLSLNAAIEAARAGESGKGFSVVAEQIRKLADQTQDALKTISSVIYDIQKKAEFTANSANNTQSIIKQQLEAVEQANNSFETILQSMDEISNYMDKFSESVNVILESKEKTLNVINDISSVSQETAATTEEISSTTQDLIARVEELSNQANLLNNMAQELNESISIFKI</sequence>
<feature type="coiled-coil region" evidence="4">
    <location>
        <begin position="694"/>
        <end position="721"/>
    </location>
</feature>
<dbReference type="InterPro" id="IPR004089">
    <property type="entry name" value="MCPsignal_dom"/>
</dbReference>
<dbReference type="Pfam" id="PF00672">
    <property type="entry name" value="HAMP"/>
    <property type="match status" value="1"/>
</dbReference>
<dbReference type="PROSITE" id="PS50111">
    <property type="entry name" value="CHEMOTAXIS_TRANSDUC_2"/>
    <property type="match status" value="1"/>
</dbReference>
<evidence type="ECO:0000256" key="4">
    <source>
        <dbReference type="SAM" id="Coils"/>
    </source>
</evidence>
<keyword evidence="5" id="KW-1133">Transmembrane helix</keyword>